<dbReference type="InterPro" id="IPR015421">
    <property type="entry name" value="PyrdxlP-dep_Trfase_major"/>
</dbReference>
<dbReference type="PATRIC" id="fig|626937.4.peg.325"/>
<proteinExistence type="predicted"/>
<organism evidence="5 6">
    <name type="scientific">Christensenella minuta</name>
    <dbReference type="NCBI Taxonomy" id="626937"/>
    <lineage>
        <taxon>Bacteria</taxon>
        <taxon>Bacillati</taxon>
        <taxon>Bacillota</taxon>
        <taxon>Clostridia</taxon>
        <taxon>Christensenellales</taxon>
        <taxon>Christensenellaceae</taxon>
        <taxon>Christensenella</taxon>
    </lineage>
</organism>
<dbReference type="InterPro" id="IPR015422">
    <property type="entry name" value="PyrdxlP-dep_Trfase_small"/>
</dbReference>
<dbReference type="PANTHER" id="PTHR42832:SF3">
    <property type="entry name" value="L-GLUTAMINE--4-(METHYLSULFANYL)-2-OXOBUTANOATE AMINOTRANSFERASE"/>
    <property type="match status" value="1"/>
</dbReference>
<evidence type="ECO:0000313" key="6">
    <source>
        <dbReference type="Proteomes" id="UP000070366"/>
    </source>
</evidence>
<name>A0A136Q7X0_9FIRM</name>
<comment type="cofactor">
    <cofactor evidence="1">
        <name>pyridoxal 5'-phosphate</name>
        <dbReference type="ChEBI" id="CHEBI:597326"/>
    </cofactor>
</comment>
<dbReference type="PANTHER" id="PTHR42832">
    <property type="entry name" value="AMINO ACID AMINOTRANSFERASE"/>
    <property type="match status" value="1"/>
</dbReference>
<comment type="caution">
    <text evidence="5">The sequence shown here is derived from an EMBL/GenBank/DDBJ whole genome shotgun (WGS) entry which is preliminary data.</text>
</comment>
<dbReference type="InterPro" id="IPR004839">
    <property type="entry name" value="Aminotransferase_I/II_large"/>
</dbReference>
<dbReference type="Pfam" id="PF00155">
    <property type="entry name" value="Aminotran_1_2"/>
    <property type="match status" value="1"/>
</dbReference>
<dbReference type="Proteomes" id="UP000070366">
    <property type="component" value="Unassembled WGS sequence"/>
</dbReference>
<dbReference type="InterPro" id="IPR015424">
    <property type="entry name" value="PyrdxlP-dep_Trfase"/>
</dbReference>
<keyword evidence="2 5" id="KW-0032">Aminotransferase</keyword>
<gene>
    <name evidence="5" type="ORF">HMPREF3293_00327</name>
</gene>
<dbReference type="GO" id="GO:0030170">
    <property type="term" value="F:pyridoxal phosphate binding"/>
    <property type="evidence" value="ECO:0007669"/>
    <property type="project" value="InterPro"/>
</dbReference>
<keyword evidence="3 5" id="KW-0808">Transferase</keyword>
<dbReference type="STRING" id="626937.HMPREF3293_00327"/>
<dbReference type="RefSeq" id="WP_066523224.1">
    <property type="nucleotide sequence ID" value="NZ_CABMOF010000014.1"/>
</dbReference>
<dbReference type="Gene3D" id="3.40.640.10">
    <property type="entry name" value="Type I PLP-dependent aspartate aminotransferase-like (Major domain)"/>
    <property type="match status" value="1"/>
</dbReference>
<evidence type="ECO:0000259" key="4">
    <source>
        <dbReference type="Pfam" id="PF00155"/>
    </source>
</evidence>
<dbReference type="SUPFAM" id="SSF53383">
    <property type="entry name" value="PLP-dependent transferases"/>
    <property type="match status" value="1"/>
</dbReference>
<evidence type="ECO:0000256" key="2">
    <source>
        <dbReference type="ARBA" id="ARBA00022576"/>
    </source>
</evidence>
<dbReference type="KEGG" id="cmiu:B1H56_09425"/>
<reference evidence="5 6" key="1">
    <citation type="submission" date="2016-02" db="EMBL/GenBank/DDBJ databases">
        <authorList>
            <person name="Wen L."/>
            <person name="He K."/>
            <person name="Yang H."/>
        </authorList>
    </citation>
    <scope>NUCLEOTIDE SEQUENCE [LARGE SCALE GENOMIC DNA]</scope>
    <source>
        <strain evidence="5 6">DSM 22607</strain>
    </source>
</reference>
<keyword evidence="6" id="KW-1185">Reference proteome</keyword>
<dbReference type="OrthoDB" id="9802328at2"/>
<dbReference type="CDD" id="cd00609">
    <property type="entry name" value="AAT_like"/>
    <property type="match status" value="1"/>
</dbReference>
<dbReference type="InterPro" id="IPR050881">
    <property type="entry name" value="LL-DAP_aminotransferase"/>
</dbReference>
<dbReference type="Gene3D" id="3.90.1150.10">
    <property type="entry name" value="Aspartate Aminotransferase, domain 1"/>
    <property type="match status" value="1"/>
</dbReference>
<protein>
    <submittedName>
        <fullName evidence="5">Putative LL-diaminopimelate aminotransferase</fullName>
    </submittedName>
</protein>
<accession>A0A136Q7X0</accession>
<evidence type="ECO:0000256" key="3">
    <source>
        <dbReference type="ARBA" id="ARBA00022679"/>
    </source>
</evidence>
<feature type="domain" description="Aminotransferase class I/classII large" evidence="4">
    <location>
        <begin position="31"/>
        <end position="371"/>
    </location>
</feature>
<dbReference type="GO" id="GO:0008483">
    <property type="term" value="F:transaminase activity"/>
    <property type="evidence" value="ECO:0007669"/>
    <property type="project" value="UniProtKB-KW"/>
</dbReference>
<evidence type="ECO:0000256" key="1">
    <source>
        <dbReference type="ARBA" id="ARBA00001933"/>
    </source>
</evidence>
<dbReference type="AlphaFoldDB" id="A0A136Q7X0"/>
<evidence type="ECO:0000313" key="5">
    <source>
        <dbReference type="EMBL" id="KXK66781.1"/>
    </source>
</evidence>
<dbReference type="EMBL" id="LSZW01000030">
    <property type="protein sequence ID" value="KXK66781.1"/>
    <property type="molecule type" value="Genomic_DNA"/>
</dbReference>
<sequence length="387" mass="43069">MKFANKMKVFDLNIFSKLEEKRAELLRRGMEVINLSVGTPDFRPDDHVIAALKEAAGIAGNFKYSLADIPELIQAVIAWYGRRYGVSLEPRQVMSVYGTQEGMAHVALPICNPGDLVIAPDPCYPVFMFGPRMAEAEIYYTPLKKENNFLIDFDSIPEDVARRAKMIVVSYPNNPVTAVADYAFYEKLVSWAKKYGVIVIHDNAYSELVMDSEPGMSFLAVPGAMDVGIEFNSLSKSYNLTGLRISFAMGNTEIIRNFRCLRSQIDYGISFPVQKAAIAALNGPQDILERNRKGYRERRDALCGGLRSIGWDVPDSPGTMFVWAPLPKGYEKSWEFALELMDKTGVICTPGESFGPAGEGFVRLALVADVPTIERAVCLIRESGMIR</sequence>